<dbReference type="InterPro" id="IPR029050">
    <property type="entry name" value="Immunoprotect_excell_Ig-like"/>
</dbReference>
<organism evidence="2 3">
    <name type="scientific">Halohasta litorea</name>
    <dbReference type="NCBI Taxonomy" id="869891"/>
    <lineage>
        <taxon>Archaea</taxon>
        <taxon>Methanobacteriati</taxon>
        <taxon>Methanobacteriota</taxon>
        <taxon>Stenosarchaea group</taxon>
        <taxon>Halobacteria</taxon>
        <taxon>Halobacteriales</taxon>
        <taxon>Haloferacaceae</taxon>
        <taxon>Halohasta</taxon>
    </lineage>
</organism>
<keyword evidence="3" id="KW-1185">Reference proteome</keyword>
<name>A0ABD6D407_9EURY</name>
<dbReference type="RefSeq" id="WP_256394660.1">
    <property type="nucleotide sequence ID" value="NZ_JANHDJ010000001.1"/>
</dbReference>
<dbReference type="Gene3D" id="2.60.40.1240">
    <property type="match status" value="1"/>
</dbReference>
<keyword evidence="1" id="KW-0732">Signal</keyword>
<evidence type="ECO:0000313" key="3">
    <source>
        <dbReference type="Proteomes" id="UP001597052"/>
    </source>
</evidence>
<evidence type="ECO:0000313" key="2">
    <source>
        <dbReference type="EMBL" id="MFD1640971.1"/>
    </source>
</evidence>
<gene>
    <name evidence="2" type="ORF">ACFSBW_03655</name>
</gene>
<reference evidence="2 3" key="1">
    <citation type="journal article" date="2019" name="Int. J. Syst. Evol. Microbiol.">
        <title>The Global Catalogue of Microorganisms (GCM) 10K type strain sequencing project: providing services to taxonomists for standard genome sequencing and annotation.</title>
        <authorList>
            <consortium name="The Broad Institute Genomics Platform"/>
            <consortium name="The Broad Institute Genome Sequencing Center for Infectious Disease"/>
            <person name="Wu L."/>
            <person name="Ma J."/>
        </authorList>
    </citation>
    <scope>NUCLEOTIDE SEQUENCE [LARGE SCALE GENOMIC DNA]</scope>
    <source>
        <strain evidence="2 3">CGMCC 1.10593</strain>
    </source>
</reference>
<dbReference type="PROSITE" id="PS51257">
    <property type="entry name" value="PROKAR_LIPOPROTEIN"/>
    <property type="match status" value="1"/>
</dbReference>
<proteinExistence type="predicted"/>
<dbReference type="Proteomes" id="UP001597052">
    <property type="component" value="Unassembled WGS sequence"/>
</dbReference>
<dbReference type="AlphaFoldDB" id="A0ABD6D407"/>
<dbReference type="EMBL" id="JBHUDM010000001">
    <property type="protein sequence ID" value="MFD1640971.1"/>
    <property type="molecule type" value="Genomic_DNA"/>
</dbReference>
<protein>
    <submittedName>
        <fullName evidence="2">DUF4352 domain-containing protein</fullName>
    </submittedName>
</protein>
<accession>A0ABD6D407</accession>
<comment type="caution">
    <text evidence="2">The sequence shown here is derived from an EMBL/GenBank/DDBJ whole genome shotgun (WGS) entry which is preliminary data.</text>
</comment>
<sequence>MKRRSYLGVVGMAALSGCSALSGANPTDDVGESYTTDEELELTVDQLETQAGGSITLGNGSEISSASSAVTFVIPHLVATNTTESPLSVPEPSSFNLLSGGQRQDPYRVDYSEIMDAIQSSISEPVSGPLFPSISEVGPEEEAEGWLVFTVPEAGETVSLELRLNDDVQFNWSLLV</sequence>
<evidence type="ECO:0000256" key="1">
    <source>
        <dbReference type="ARBA" id="ARBA00022729"/>
    </source>
</evidence>